<comment type="caution">
    <text evidence="12">The sequence shown here is derived from an EMBL/GenBank/DDBJ whole genome shotgun (WGS) entry which is preliminary data.</text>
</comment>
<evidence type="ECO:0000256" key="1">
    <source>
        <dbReference type="ARBA" id="ARBA00004191"/>
    </source>
</evidence>
<keyword evidence="3" id="KW-0964">Secreted</keyword>
<evidence type="ECO:0000259" key="10">
    <source>
        <dbReference type="PROSITE" id="PS50847"/>
    </source>
</evidence>
<feature type="domain" description="Chaplin" evidence="11">
    <location>
        <begin position="39"/>
        <end position="79"/>
    </location>
</feature>
<feature type="compositionally biased region" description="Pro residues" evidence="8">
    <location>
        <begin position="159"/>
        <end position="173"/>
    </location>
</feature>
<dbReference type="Pfam" id="PF00746">
    <property type="entry name" value="Gram_pos_anchor"/>
    <property type="match status" value="1"/>
</dbReference>
<feature type="signal peptide" evidence="9">
    <location>
        <begin position="1"/>
        <end position="28"/>
    </location>
</feature>
<name>A0A7W7S9V3_9ACTN</name>
<keyword evidence="5" id="KW-0130">Cell adhesion</keyword>
<keyword evidence="13" id="KW-1185">Reference proteome</keyword>
<dbReference type="Proteomes" id="UP000573327">
    <property type="component" value="Unassembled WGS sequence"/>
</dbReference>
<feature type="chain" id="PRO_5030725039" evidence="9">
    <location>
        <begin position="29"/>
        <end position="263"/>
    </location>
</feature>
<feature type="region of interest" description="Disordered" evidence="8">
    <location>
        <begin position="141"/>
        <end position="198"/>
    </location>
</feature>
<dbReference type="PROSITE" id="PS51884">
    <property type="entry name" value="CHAPLIN"/>
    <property type="match status" value="2"/>
</dbReference>
<feature type="domain" description="Gram-positive cocci surface proteins LPxTG" evidence="10">
    <location>
        <begin position="230"/>
        <end position="263"/>
    </location>
</feature>
<evidence type="ECO:0000313" key="13">
    <source>
        <dbReference type="Proteomes" id="UP000573327"/>
    </source>
</evidence>
<comment type="subcellular location">
    <subcellularLocation>
        <location evidence="1">Secreted</location>
        <location evidence="1">Cell wall</location>
    </subcellularLocation>
</comment>
<evidence type="ECO:0000256" key="3">
    <source>
        <dbReference type="ARBA" id="ARBA00022525"/>
    </source>
</evidence>
<feature type="compositionally biased region" description="Gly residues" evidence="8">
    <location>
        <begin position="180"/>
        <end position="192"/>
    </location>
</feature>
<keyword evidence="2" id="KW-0134">Cell wall</keyword>
<organism evidence="12 13">
    <name type="scientific">Kitasatospora gansuensis</name>
    <dbReference type="NCBI Taxonomy" id="258050"/>
    <lineage>
        <taxon>Bacteria</taxon>
        <taxon>Bacillati</taxon>
        <taxon>Actinomycetota</taxon>
        <taxon>Actinomycetes</taxon>
        <taxon>Kitasatosporales</taxon>
        <taxon>Streptomycetaceae</taxon>
        <taxon>Kitasatospora</taxon>
    </lineage>
</organism>
<dbReference type="InterPro" id="IPR019931">
    <property type="entry name" value="LPXTG_anchor"/>
</dbReference>
<dbReference type="AlphaFoldDB" id="A0A7W7S9V3"/>
<dbReference type="InterPro" id="IPR005528">
    <property type="entry name" value="ChpA-H"/>
</dbReference>
<accession>A0A7W7S9V3</accession>
<evidence type="ECO:0000313" key="12">
    <source>
        <dbReference type="EMBL" id="MBB4945506.1"/>
    </source>
</evidence>
<dbReference type="Pfam" id="PF03777">
    <property type="entry name" value="ChpA-C"/>
    <property type="match status" value="2"/>
</dbReference>
<sequence length="263" mass="24987">MRQVAKRGILTAVATGSVLASASGYAYASSDAQGAVANSPGVGSGNNIQAPVDIPVNACGNTVSVVGLLNPAMGNDCANSSGPGKGAETRGAEAHGSAGNSPGVASGNNIHAPVSVPINACGNSVNVVGVGNPAFGNDCGNVATPPPPAQDEDCHPGTHNPPPPASTQPPGTTPPASEGTGSGHGAGRGGLPGADEIGTPAAAVAPASYTETPPPAPAPVAPAAASRAQLAQTGSEGLQLITAAGAALLIGGGVLYRRSRVGV</sequence>
<evidence type="ECO:0000256" key="9">
    <source>
        <dbReference type="SAM" id="SignalP"/>
    </source>
</evidence>
<feature type="region of interest" description="Disordered" evidence="8">
    <location>
        <begin position="80"/>
        <end position="106"/>
    </location>
</feature>
<reference evidence="12 13" key="1">
    <citation type="submission" date="2020-08" db="EMBL/GenBank/DDBJ databases">
        <title>Sequencing the genomes of 1000 actinobacteria strains.</title>
        <authorList>
            <person name="Klenk H.-P."/>
        </authorList>
    </citation>
    <scope>NUCLEOTIDE SEQUENCE [LARGE SCALE GENOMIC DNA]</scope>
    <source>
        <strain evidence="12 13">DSM 44786</strain>
    </source>
</reference>
<keyword evidence="6" id="KW-0034">Amyloid</keyword>
<dbReference type="NCBIfam" id="TIGR01167">
    <property type="entry name" value="LPXTG_anchor"/>
    <property type="match status" value="1"/>
</dbReference>
<evidence type="ECO:0000256" key="2">
    <source>
        <dbReference type="ARBA" id="ARBA00022512"/>
    </source>
</evidence>
<feature type="domain" description="Chaplin" evidence="11">
    <location>
        <begin position="101"/>
        <end position="141"/>
    </location>
</feature>
<dbReference type="EMBL" id="JACHJR010000001">
    <property type="protein sequence ID" value="MBB4945506.1"/>
    <property type="molecule type" value="Genomic_DNA"/>
</dbReference>
<evidence type="ECO:0000256" key="5">
    <source>
        <dbReference type="ARBA" id="ARBA00022889"/>
    </source>
</evidence>
<gene>
    <name evidence="12" type="ORF">F4556_001041</name>
</gene>
<dbReference type="PROSITE" id="PS50847">
    <property type="entry name" value="GRAM_POS_ANCHORING"/>
    <property type="match status" value="1"/>
</dbReference>
<evidence type="ECO:0000256" key="4">
    <source>
        <dbReference type="ARBA" id="ARBA00022729"/>
    </source>
</evidence>
<keyword evidence="4 9" id="KW-0732">Signal</keyword>
<evidence type="ECO:0000256" key="6">
    <source>
        <dbReference type="ARBA" id="ARBA00023087"/>
    </source>
</evidence>
<proteinExistence type="predicted"/>
<evidence type="ECO:0000256" key="8">
    <source>
        <dbReference type="SAM" id="MobiDB-lite"/>
    </source>
</evidence>
<dbReference type="GO" id="GO:0007155">
    <property type="term" value="P:cell adhesion"/>
    <property type="evidence" value="ECO:0007669"/>
    <property type="project" value="UniProtKB-KW"/>
</dbReference>
<evidence type="ECO:0000256" key="7">
    <source>
        <dbReference type="ARBA" id="ARBA00023088"/>
    </source>
</evidence>
<dbReference type="RefSeq" id="WP_184911971.1">
    <property type="nucleotide sequence ID" value="NZ_JACHJR010000001.1"/>
</dbReference>
<protein>
    <submittedName>
        <fullName evidence="12">LPXTG-motif cell wall-anchored protein</fullName>
    </submittedName>
</protein>
<evidence type="ECO:0000259" key="11">
    <source>
        <dbReference type="PROSITE" id="PS51884"/>
    </source>
</evidence>
<keyword evidence="7" id="KW-0572">Peptidoglycan-anchor</keyword>